<dbReference type="RefSeq" id="WP_171519315.1">
    <property type="nucleotide sequence ID" value="NZ_LR732745.1"/>
</dbReference>
<dbReference type="InterPro" id="IPR010982">
    <property type="entry name" value="Lambda_DNA-bd_dom_sf"/>
</dbReference>
<reference evidence="5 6" key="1">
    <citation type="submission" date="2019-10" db="EMBL/GenBank/DDBJ databases">
        <authorList>
            <person name="Karimi E."/>
        </authorList>
    </citation>
    <scope>NUCLEOTIDE SEQUENCE [LARGE SCALE GENOMIC DNA]</scope>
    <source>
        <strain evidence="5">Acinetobacter sp. 8BE</strain>
    </source>
</reference>
<dbReference type="InterPro" id="IPR039418">
    <property type="entry name" value="LexA-like"/>
</dbReference>
<dbReference type="PANTHER" id="PTHR40661">
    <property type="match status" value="1"/>
</dbReference>
<evidence type="ECO:0000313" key="5">
    <source>
        <dbReference type="EMBL" id="VXA57316.1"/>
    </source>
</evidence>
<dbReference type="Gene3D" id="1.10.260.40">
    <property type="entry name" value="lambda repressor-like DNA-binding domains"/>
    <property type="match status" value="1"/>
</dbReference>
<dbReference type="Gene3D" id="2.10.109.10">
    <property type="entry name" value="Umud Fragment, subunit A"/>
    <property type="match status" value="1"/>
</dbReference>
<dbReference type="CDD" id="cd06529">
    <property type="entry name" value="S24_LexA-like"/>
    <property type="match status" value="1"/>
</dbReference>
<accession>A0A653KB68</accession>
<dbReference type="GO" id="GO:0003677">
    <property type="term" value="F:DNA binding"/>
    <property type="evidence" value="ECO:0007669"/>
    <property type="project" value="UniProtKB-KW"/>
</dbReference>
<feature type="domain" description="HTH cro/C1-type" evidence="4">
    <location>
        <begin position="24"/>
        <end position="66"/>
    </location>
</feature>
<dbReference type="InterPro" id="IPR036286">
    <property type="entry name" value="LexA/Signal_pep-like_sf"/>
</dbReference>
<dbReference type="EMBL" id="CABWKZ010000029">
    <property type="protein sequence ID" value="VXA57316.1"/>
    <property type="molecule type" value="Genomic_DNA"/>
</dbReference>
<dbReference type="PROSITE" id="PS50943">
    <property type="entry name" value="HTH_CROC1"/>
    <property type="match status" value="1"/>
</dbReference>
<evidence type="ECO:0000256" key="2">
    <source>
        <dbReference type="ARBA" id="ARBA00023125"/>
    </source>
</evidence>
<keyword evidence="2" id="KW-0238">DNA-binding</keyword>
<evidence type="ECO:0000256" key="1">
    <source>
        <dbReference type="ARBA" id="ARBA00023015"/>
    </source>
</evidence>
<proteinExistence type="predicted"/>
<dbReference type="CDD" id="cd00093">
    <property type="entry name" value="HTH_XRE"/>
    <property type="match status" value="1"/>
</dbReference>
<evidence type="ECO:0000259" key="4">
    <source>
        <dbReference type="PROSITE" id="PS50943"/>
    </source>
</evidence>
<keyword evidence="3" id="KW-0804">Transcription</keyword>
<dbReference type="AlphaFoldDB" id="A0A653KB68"/>
<dbReference type="SUPFAM" id="SSF51306">
    <property type="entry name" value="LexA/Signal peptidase"/>
    <property type="match status" value="1"/>
</dbReference>
<keyword evidence="1" id="KW-0805">Transcription regulation</keyword>
<dbReference type="InterPro" id="IPR015927">
    <property type="entry name" value="Peptidase_S24_S26A/B/C"/>
</dbReference>
<gene>
    <name evidence="5" type="ORF">ACI8B_350002</name>
</gene>
<organism evidence="5 6">
    <name type="scientific">Acinetobacter proteolyticus</name>
    <dbReference type="NCBI Taxonomy" id="1776741"/>
    <lineage>
        <taxon>Bacteria</taxon>
        <taxon>Pseudomonadati</taxon>
        <taxon>Pseudomonadota</taxon>
        <taxon>Gammaproteobacteria</taxon>
        <taxon>Moraxellales</taxon>
        <taxon>Moraxellaceae</taxon>
        <taxon>Acinetobacter</taxon>
    </lineage>
</organism>
<evidence type="ECO:0000313" key="6">
    <source>
        <dbReference type="Proteomes" id="UP000430404"/>
    </source>
</evidence>
<evidence type="ECO:0000256" key="3">
    <source>
        <dbReference type="ARBA" id="ARBA00023163"/>
    </source>
</evidence>
<dbReference type="SUPFAM" id="SSF47413">
    <property type="entry name" value="lambda repressor-like DNA-binding domains"/>
    <property type="match status" value="1"/>
</dbReference>
<dbReference type="SMART" id="SM00530">
    <property type="entry name" value="HTH_XRE"/>
    <property type="match status" value="1"/>
</dbReference>
<protein>
    <recommendedName>
        <fullName evidence="4">HTH cro/C1-type domain-containing protein</fullName>
    </recommendedName>
</protein>
<dbReference type="Proteomes" id="UP000430404">
    <property type="component" value="Unassembled WGS sequence"/>
</dbReference>
<dbReference type="PANTHER" id="PTHR40661:SF3">
    <property type="entry name" value="FELS-1 PROPHAGE TRANSCRIPTIONAL REGULATOR"/>
    <property type="match status" value="1"/>
</dbReference>
<name>A0A653KB68_9GAMM</name>
<dbReference type="InterPro" id="IPR001387">
    <property type="entry name" value="Cro/C1-type_HTH"/>
</dbReference>
<dbReference type="Pfam" id="PF00717">
    <property type="entry name" value="Peptidase_S24"/>
    <property type="match status" value="1"/>
</dbReference>
<sequence>MKTLAERLKYAMEILPSKKIKGVDLARAVGVKPPSVSDWLSGKSKTMEGENLIKASKFLGVSASWLASGSGQPIIKMTNDFTEELNYFTPVDAIMAPVISWNQASVFTNLQSIDLSEVEEWLPLSAEYINCFYLKVQGISNQPEFLEGDYILIDPDVYYSEMQSGDMIVVRKFGDAALKKLVIETDNSRFLQALNPDFKPNIISFDENCHFIGQVIDCIRYIYRAESRLRPKR</sequence>
<dbReference type="Pfam" id="PF01381">
    <property type="entry name" value="HTH_3"/>
    <property type="match status" value="1"/>
</dbReference>